<dbReference type="InterPro" id="IPR010998">
    <property type="entry name" value="Integrase_recombinase_N"/>
</dbReference>
<reference evidence="9" key="1">
    <citation type="journal article" date="2021" name="Science">
        <title>Hunting the eagle killer: A cyanobacterial neurotoxin causes vacuolar myelinopathy.</title>
        <authorList>
            <person name="Breinlinger S."/>
            <person name="Phillips T.J."/>
            <person name="Haram B.N."/>
            <person name="Mares J."/>
            <person name="Martinez Yerena J.A."/>
            <person name="Hrouzek P."/>
            <person name="Sobotka R."/>
            <person name="Henderson W.M."/>
            <person name="Schmieder P."/>
            <person name="Williams S.M."/>
            <person name="Lauderdale J.D."/>
            <person name="Wilde H.D."/>
            <person name="Gerrin W."/>
            <person name="Kust A."/>
            <person name="Washington J.W."/>
            <person name="Wagner C."/>
            <person name="Geier B."/>
            <person name="Liebeke M."/>
            <person name="Enke H."/>
            <person name="Niedermeyer T.H.J."/>
            <person name="Wilde S.B."/>
        </authorList>
    </citation>
    <scope>NUCLEOTIDE SEQUENCE [LARGE SCALE GENOMIC DNA]</scope>
    <source>
        <strain evidence="9">Thurmond2011</strain>
    </source>
</reference>
<name>A0AAP5MA69_9CYAN</name>
<evidence type="ECO:0000256" key="1">
    <source>
        <dbReference type="ARBA" id="ARBA00008857"/>
    </source>
</evidence>
<dbReference type="InterPro" id="IPR050090">
    <property type="entry name" value="Tyrosine_recombinase_XerCD"/>
</dbReference>
<evidence type="ECO:0000256" key="2">
    <source>
        <dbReference type="ARBA" id="ARBA00022908"/>
    </source>
</evidence>
<dbReference type="RefSeq" id="WP_208343395.1">
    <property type="nucleotide sequence ID" value="NZ_CAWQFN010000310.1"/>
</dbReference>
<dbReference type="PROSITE" id="PS51900">
    <property type="entry name" value="CB"/>
    <property type="match status" value="1"/>
</dbReference>
<dbReference type="EMBL" id="JAALHA020000041">
    <property type="protein sequence ID" value="MDR9900876.1"/>
    <property type="molecule type" value="Genomic_DNA"/>
</dbReference>
<sequence>MSQLDTHDSKIVSLGKSFHAPTTPQYFTLDEDPDVLEELLKEKNSPNTQRAYLKDLTDFFRSMTQRDPVPDAVLEFLHLEERQALQVVAKYKAKMRRGEGCPMGKPLSEATINRRLAAIKALVAKGRAMGICSYHLTEIKCDATAKYRDTTGINAQDFKTVLACCDLSTLQGLRDYTMLRLLWENALRRDELCSLNHEHLFLKNRQISVKAKGKGNTRVLIDISDAISNTLATWLTRSQDITRVKDDFGVAPVFVALDKNSIGKRLSGEAIRRLVVKYCEKAGVTKTMSPHRIRHSSITAYLDASDGDIRGAQALSRHKDPQTLSIYDDNRHLRQKHASIALADLLD</sequence>
<dbReference type="SUPFAM" id="SSF56349">
    <property type="entry name" value="DNA breaking-rejoining enzymes"/>
    <property type="match status" value="1"/>
</dbReference>
<dbReference type="Pfam" id="PF02899">
    <property type="entry name" value="Phage_int_SAM_1"/>
    <property type="match status" value="1"/>
</dbReference>
<dbReference type="PROSITE" id="PS51898">
    <property type="entry name" value="TYR_RECOMBINASE"/>
    <property type="match status" value="1"/>
</dbReference>
<evidence type="ECO:0000313" key="9">
    <source>
        <dbReference type="Proteomes" id="UP000667802"/>
    </source>
</evidence>
<keyword evidence="3 5" id="KW-0238">DNA-binding</keyword>
<feature type="domain" description="Core-binding (CB)" evidence="7">
    <location>
        <begin position="30"/>
        <end position="127"/>
    </location>
</feature>
<comment type="similarity">
    <text evidence="1">Belongs to the 'phage' integrase family.</text>
</comment>
<dbReference type="GO" id="GO:0015074">
    <property type="term" value="P:DNA integration"/>
    <property type="evidence" value="ECO:0007669"/>
    <property type="project" value="UniProtKB-KW"/>
</dbReference>
<dbReference type="PANTHER" id="PTHR30349">
    <property type="entry name" value="PHAGE INTEGRASE-RELATED"/>
    <property type="match status" value="1"/>
</dbReference>
<comment type="caution">
    <text evidence="8">The sequence shown here is derived from an EMBL/GenBank/DDBJ whole genome shotgun (WGS) entry which is preliminary data.</text>
</comment>
<protein>
    <submittedName>
        <fullName evidence="8">Site-specific integrase</fullName>
    </submittedName>
</protein>
<evidence type="ECO:0000313" key="8">
    <source>
        <dbReference type="EMBL" id="MDR9900876.1"/>
    </source>
</evidence>
<dbReference type="Pfam" id="PF00589">
    <property type="entry name" value="Phage_integrase"/>
    <property type="match status" value="1"/>
</dbReference>
<dbReference type="Gene3D" id="1.10.150.130">
    <property type="match status" value="1"/>
</dbReference>
<keyword evidence="4" id="KW-0233">DNA recombination</keyword>
<proteinExistence type="inferred from homology"/>
<dbReference type="InterPro" id="IPR011010">
    <property type="entry name" value="DNA_brk_join_enz"/>
</dbReference>
<dbReference type="GO" id="GO:0006310">
    <property type="term" value="P:DNA recombination"/>
    <property type="evidence" value="ECO:0007669"/>
    <property type="project" value="UniProtKB-KW"/>
</dbReference>
<dbReference type="Gene3D" id="1.10.443.10">
    <property type="entry name" value="Intergrase catalytic core"/>
    <property type="match status" value="1"/>
</dbReference>
<dbReference type="InterPro" id="IPR004107">
    <property type="entry name" value="Integrase_SAM-like_N"/>
</dbReference>
<feature type="domain" description="Tyr recombinase" evidence="6">
    <location>
        <begin position="148"/>
        <end position="343"/>
    </location>
</feature>
<evidence type="ECO:0000256" key="3">
    <source>
        <dbReference type="ARBA" id="ARBA00023125"/>
    </source>
</evidence>
<dbReference type="InterPro" id="IPR044068">
    <property type="entry name" value="CB"/>
</dbReference>
<evidence type="ECO:0000256" key="4">
    <source>
        <dbReference type="ARBA" id="ARBA00023172"/>
    </source>
</evidence>
<keyword evidence="9" id="KW-1185">Reference proteome</keyword>
<dbReference type="PANTHER" id="PTHR30349:SF64">
    <property type="entry name" value="PROPHAGE INTEGRASE INTD-RELATED"/>
    <property type="match status" value="1"/>
</dbReference>
<dbReference type="AlphaFoldDB" id="A0AAP5MA69"/>
<keyword evidence="2" id="KW-0229">DNA integration</keyword>
<evidence type="ECO:0000256" key="5">
    <source>
        <dbReference type="PROSITE-ProRule" id="PRU01248"/>
    </source>
</evidence>
<dbReference type="GO" id="GO:0003677">
    <property type="term" value="F:DNA binding"/>
    <property type="evidence" value="ECO:0007669"/>
    <property type="project" value="UniProtKB-UniRule"/>
</dbReference>
<evidence type="ECO:0000259" key="7">
    <source>
        <dbReference type="PROSITE" id="PS51900"/>
    </source>
</evidence>
<dbReference type="Proteomes" id="UP000667802">
    <property type="component" value="Unassembled WGS sequence"/>
</dbReference>
<organism evidence="8 9">
    <name type="scientific">Aetokthonos hydrillicola Thurmond2011</name>
    <dbReference type="NCBI Taxonomy" id="2712845"/>
    <lineage>
        <taxon>Bacteria</taxon>
        <taxon>Bacillati</taxon>
        <taxon>Cyanobacteriota</taxon>
        <taxon>Cyanophyceae</taxon>
        <taxon>Nostocales</taxon>
        <taxon>Hapalosiphonaceae</taxon>
        <taxon>Aetokthonos</taxon>
    </lineage>
</organism>
<dbReference type="InterPro" id="IPR013762">
    <property type="entry name" value="Integrase-like_cat_sf"/>
</dbReference>
<accession>A0AAP5MA69</accession>
<evidence type="ECO:0000259" key="6">
    <source>
        <dbReference type="PROSITE" id="PS51898"/>
    </source>
</evidence>
<gene>
    <name evidence="8" type="ORF">G7B40_041055</name>
</gene>
<dbReference type="InterPro" id="IPR002104">
    <property type="entry name" value="Integrase_catalytic"/>
</dbReference>